<dbReference type="SUPFAM" id="SSF50978">
    <property type="entry name" value="WD40 repeat-like"/>
    <property type="match status" value="2"/>
</dbReference>
<evidence type="ECO:0000256" key="3">
    <source>
        <dbReference type="PROSITE-ProRule" id="PRU00221"/>
    </source>
</evidence>
<dbReference type="InterPro" id="IPR015943">
    <property type="entry name" value="WD40/YVTN_repeat-like_dom_sf"/>
</dbReference>
<dbReference type="InterPro" id="IPR016024">
    <property type="entry name" value="ARM-type_fold"/>
</dbReference>
<dbReference type="EMBL" id="NQVE01000054">
    <property type="protein sequence ID" value="RAL51034.1"/>
    <property type="molecule type" value="Genomic_DNA"/>
</dbReference>
<keyword evidence="1 3" id="KW-0853">WD repeat</keyword>
<evidence type="ECO:0000256" key="1">
    <source>
        <dbReference type="ARBA" id="ARBA00022574"/>
    </source>
</evidence>
<proteinExistence type="predicted"/>
<gene>
    <name evidence="5" type="ORF">DM860_005390</name>
</gene>
<accession>A0A328DZ69</accession>
<dbReference type="PANTHER" id="PTHR44099">
    <property type="entry name" value="RABCONNECTIN-3B, ISOFORM A"/>
    <property type="match status" value="1"/>
</dbReference>
<dbReference type="InterPro" id="IPR001680">
    <property type="entry name" value="WD40_rpt"/>
</dbReference>
<feature type="repeat" description="WD" evidence="3">
    <location>
        <begin position="542"/>
        <end position="591"/>
    </location>
</feature>
<evidence type="ECO:0000256" key="2">
    <source>
        <dbReference type="ARBA" id="ARBA00022737"/>
    </source>
</evidence>
<protein>
    <submittedName>
        <fullName evidence="5">Uncharacterized protein</fullName>
    </submittedName>
</protein>
<dbReference type="SUPFAM" id="SSF48371">
    <property type="entry name" value="ARM repeat"/>
    <property type="match status" value="1"/>
</dbReference>
<evidence type="ECO:0000256" key="4">
    <source>
        <dbReference type="SAM" id="MobiDB-lite"/>
    </source>
</evidence>
<organism evidence="5 6">
    <name type="scientific">Cuscuta australis</name>
    <dbReference type="NCBI Taxonomy" id="267555"/>
    <lineage>
        <taxon>Eukaryota</taxon>
        <taxon>Viridiplantae</taxon>
        <taxon>Streptophyta</taxon>
        <taxon>Embryophyta</taxon>
        <taxon>Tracheophyta</taxon>
        <taxon>Spermatophyta</taxon>
        <taxon>Magnoliopsida</taxon>
        <taxon>eudicotyledons</taxon>
        <taxon>Gunneridae</taxon>
        <taxon>Pentapetalae</taxon>
        <taxon>asterids</taxon>
        <taxon>lamiids</taxon>
        <taxon>Solanales</taxon>
        <taxon>Convolvulaceae</taxon>
        <taxon>Cuscuteae</taxon>
        <taxon>Cuscuta</taxon>
        <taxon>Cuscuta subgen. Grammica</taxon>
        <taxon>Cuscuta sect. Cleistogrammica</taxon>
    </lineage>
</organism>
<feature type="region of interest" description="Disordered" evidence="4">
    <location>
        <begin position="738"/>
        <end position="757"/>
    </location>
</feature>
<evidence type="ECO:0000313" key="5">
    <source>
        <dbReference type="EMBL" id="RAL51034.1"/>
    </source>
</evidence>
<dbReference type="InterPro" id="IPR036322">
    <property type="entry name" value="WD40_repeat_dom_sf"/>
</dbReference>
<name>A0A328DZ69_9ASTE</name>
<reference evidence="5 6" key="1">
    <citation type="submission" date="2018-06" db="EMBL/GenBank/DDBJ databases">
        <title>The Genome of Cuscuta australis (Dodder) Provides Insight into the Evolution of Plant Parasitism.</title>
        <authorList>
            <person name="Liu H."/>
        </authorList>
    </citation>
    <scope>NUCLEOTIDE SEQUENCE [LARGE SCALE GENOMIC DNA]</scope>
    <source>
        <strain evidence="6">cv. Yunnan</strain>
        <tissue evidence="5">Vines</tissue>
    </source>
</reference>
<dbReference type="GO" id="GO:0005737">
    <property type="term" value="C:cytoplasm"/>
    <property type="evidence" value="ECO:0007669"/>
    <property type="project" value="TreeGrafter"/>
</dbReference>
<dbReference type="Proteomes" id="UP000249390">
    <property type="component" value="Unassembled WGS sequence"/>
</dbReference>
<dbReference type="PROSITE" id="PS50082">
    <property type="entry name" value="WD_REPEATS_2"/>
    <property type="match status" value="1"/>
</dbReference>
<dbReference type="PANTHER" id="PTHR44099:SF4">
    <property type="entry name" value="RABCONNECTIN-3B, ISOFORM A"/>
    <property type="match status" value="1"/>
</dbReference>
<comment type="caution">
    <text evidence="5">The sequence shown here is derived from an EMBL/GenBank/DDBJ whole genome shotgun (WGS) entry which is preliminary data.</text>
</comment>
<dbReference type="Pfam" id="PF00400">
    <property type="entry name" value="WD40"/>
    <property type="match status" value="2"/>
</dbReference>
<feature type="compositionally biased region" description="Low complexity" evidence="4">
    <location>
        <begin position="742"/>
        <end position="757"/>
    </location>
</feature>
<dbReference type="PROSITE" id="PS00678">
    <property type="entry name" value="WD_REPEATS_1"/>
    <property type="match status" value="1"/>
</dbReference>
<dbReference type="InterPro" id="IPR049916">
    <property type="entry name" value="WDR72-like"/>
</dbReference>
<keyword evidence="6" id="KW-1185">Reference proteome</keyword>
<dbReference type="InterPro" id="IPR019775">
    <property type="entry name" value="WD40_repeat_CS"/>
</dbReference>
<dbReference type="Gene3D" id="2.130.10.10">
    <property type="entry name" value="YVTN repeat-like/Quinoprotein amine dehydrogenase"/>
    <property type="match status" value="2"/>
</dbReference>
<evidence type="ECO:0000313" key="6">
    <source>
        <dbReference type="Proteomes" id="UP000249390"/>
    </source>
</evidence>
<sequence>MKCRSVACIWSGSPPAHKVTAVAVLNHPSTLYTGGSDGSIIWWNLYSSAESALEFKPIAILCGHAAPIVDLAICCPTSVSGDGRLDEPNNNVVSNSNCGALISVCTDGVMCVWSRASGNCRRRRKLPPWTGTPSIVRIFSENRRYACIACCTTDSVNQQDHQSLDAGVESLVDSESQPAKPSKCTVIIVDSYTLNVLQTVFHGFLSIGPLKSMNIVSSAGGELMQSVMMVDIFGKVQCVPILKDFISSTENVRPTPSNPSSLGSTSWVDGLDDRGLLLSFLKCGQVFGCLYRTCCIFCLLEDGRKIGEILFLDDPLCLDGCYIVGGMVLRDDKTEMGLDSENSYNLFAVWNNRGSAVVYKVLYSRNIFKYEPIYTISATSHSYGMRSSISFAQLNKCLIRVESVCFHEEEPVLWMPHLTIWSLPEQCGNYVKLPQDCDMIGEGIYSNDWILNLTSDTHGVRHDVRVKSKTTEHNVSNTDRSCDRRELVSSSMVISEDYVPLAVVNGFCNGDIKVMCFDMFFEESNFPSLSPRQRKHTNEQYLTGHRGAVLCLAAHQLRKSLEGTSAYILLSGSMDCTIRVWDLDSSNPLVVMHQHVAPVRQIILPPPQTDHPWNNCFLSVGEDSCVALASLDTMRVERMFPGHPFYPSKVMWDSRRGYIASLCSNQTGDSARVDILYIWDVKTGARERVLRGAAAQSMFEHFCLGINKSLPPGCMIYGNTSASLMLFPVIEETKHSQSHLQTSGKAISSSKTSSASTSTNYSVTSACVNGENAAGPIASASQSKNQPIKSFCPFPGISALSFDLTALMSLCLRSEPFRSEFDNIDKSQSKMVRIDSHTQGTETKVSIHRKELEKGLPGQHHVIEDNEVDVTKRDAAQYHEWICSIERCLLQFTLALLHLWNVDYELDELLVTEMKLKRPTNFLISSGLLGDRGSLTLSFPDAPATLELWKSSSEYCAIRSLTMVSLAQHIISLSPGYSAASSAFSAFYMRNLTEKIPNIKPPLLQLLVSFWQDEIEHVKMAARSLFHCAASRALPPPLCMNNTNHREDLMDYSYGLSENEKYERHIRLETDSEDKESEILSWLESFEMQDWISCVGGTSQDAMTSHIILAAALSVWYPSLVKPKLPMLVVHPLMKLVMAMNERYSSTAAEILAEGMESMWKAIIGSEVTRLIADIFFQIECVSGASANGSTQMSAQSGNIHETLVDVLLPTLAIADVPGYLNVIESQIWSTASDSPVHAVSLMTLTRVARGSPRSLVQYLDKVVTFILQTMDPSNSVMCRACLPSSMVALKEMVRIFPMVALNDSSTKLAIGDAIGDINNTSIRIYDMQSITKIKILDASGPPGHPSLIGEASEMAVNTSISALSFSPDGEGLLAFSENGLMIRWWSLGSVWWEKLALNLAPVQCTKLIFVPPWEGFSPNSSRISIMTAAAFSKNGQHASKGSSEPSNEIDRLKLLVHNLDLSYRLEWAGERKVKLTQHGRELGIFQLQV</sequence>
<dbReference type="SMART" id="SM00320">
    <property type="entry name" value="WD40"/>
    <property type="match status" value="5"/>
</dbReference>
<keyword evidence="2" id="KW-0677">Repeat</keyword>